<dbReference type="PROSITE" id="PS00216">
    <property type="entry name" value="SUGAR_TRANSPORT_1"/>
    <property type="match status" value="1"/>
</dbReference>
<dbReference type="InterPro" id="IPR036259">
    <property type="entry name" value="MFS_trans_sf"/>
</dbReference>
<evidence type="ECO:0000256" key="5">
    <source>
        <dbReference type="SAM" id="Phobius"/>
    </source>
</evidence>
<evidence type="ECO:0000259" key="6">
    <source>
        <dbReference type="PROSITE" id="PS50850"/>
    </source>
</evidence>
<organism evidence="7 8">
    <name type="scientific">Bradyrhizobium macuxiense</name>
    <dbReference type="NCBI Taxonomy" id="1755647"/>
    <lineage>
        <taxon>Bacteria</taxon>
        <taxon>Pseudomonadati</taxon>
        <taxon>Pseudomonadota</taxon>
        <taxon>Alphaproteobacteria</taxon>
        <taxon>Hyphomicrobiales</taxon>
        <taxon>Nitrobacteraceae</taxon>
        <taxon>Bradyrhizobium</taxon>
    </lineage>
</organism>
<dbReference type="InterPro" id="IPR005829">
    <property type="entry name" value="Sugar_transporter_CS"/>
</dbReference>
<evidence type="ECO:0000256" key="4">
    <source>
        <dbReference type="ARBA" id="ARBA00023136"/>
    </source>
</evidence>
<dbReference type="GO" id="GO:0022857">
    <property type="term" value="F:transmembrane transporter activity"/>
    <property type="evidence" value="ECO:0007669"/>
    <property type="project" value="InterPro"/>
</dbReference>
<dbReference type="RefSeq" id="WP_082747514.1">
    <property type="nucleotide sequence ID" value="NZ_LNCU01000041.1"/>
</dbReference>
<feature type="transmembrane region" description="Helical" evidence="5">
    <location>
        <begin position="244"/>
        <end position="266"/>
    </location>
</feature>
<protein>
    <submittedName>
        <fullName evidence="7">MFS transporter</fullName>
    </submittedName>
</protein>
<dbReference type="PANTHER" id="PTHR23539">
    <property type="entry name" value="MFS TRANSPORTER"/>
    <property type="match status" value="1"/>
</dbReference>
<feature type="transmembrane region" description="Helical" evidence="5">
    <location>
        <begin position="302"/>
        <end position="324"/>
    </location>
</feature>
<dbReference type="PANTHER" id="PTHR23539:SF1">
    <property type="entry name" value="MAJOR FACILITATOR SUPERFAMILY (MFS) PROFILE DOMAIN-CONTAINING PROTEIN"/>
    <property type="match status" value="1"/>
</dbReference>
<feature type="domain" description="Major facilitator superfamily (MFS) profile" evidence="6">
    <location>
        <begin position="205"/>
        <end position="420"/>
    </location>
</feature>
<feature type="transmembrane region" description="Helical" evidence="5">
    <location>
        <begin position="211"/>
        <end position="232"/>
    </location>
</feature>
<evidence type="ECO:0000256" key="1">
    <source>
        <dbReference type="ARBA" id="ARBA00004141"/>
    </source>
</evidence>
<evidence type="ECO:0000313" key="8">
    <source>
        <dbReference type="Proteomes" id="UP000057737"/>
    </source>
</evidence>
<dbReference type="GO" id="GO:0016020">
    <property type="term" value="C:membrane"/>
    <property type="evidence" value="ECO:0007669"/>
    <property type="project" value="UniProtKB-SubCell"/>
</dbReference>
<feature type="transmembrane region" description="Helical" evidence="5">
    <location>
        <begin position="161"/>
        <end position="180"/>
    </location>
</feature>
<keyword evidence="8" id="KW-1185">Reference proteome</keyword>
<feature type="transmembrane region" description="Helical" evidence="5">
    <location>
        <begin position="37"/>
        <end position="58"/>
    </location>
</feature>
<reference evidence="7 8" key="1">
    <citation type="submission" date="2015-11" db="EMBL/GenBank/DDBJ databases">
        <title>Draft Genome Sequence of the Strain BR 10303 (Bradyrhizobium sp.) isolated from nodules of Centrolobium paraense.</title>
        <authorList>
            <person name="Zelli J.E."/>
            <person name="Simoes-Araujo J.L."/>
            <person name="Barauna A.C."/>
            <person name="Silva K."/>
        </authorList>
    </citation>
    <scope>NUCLEOTIDE SEQUENCE [LARGE SCALE GENOMIC DNA]</scope>
    <source>
        <strain evidence="7 8">BR 10303</strain>
    </source>
</reference>
<evidence type="ECO:0000313" key="7">
    <source>
        <dbReference type="EMBL" id="KWV57621.1"/>
    </source>
</evidence>
<accession>A0A120FPX5</accession>
<feature type="transmembrane region" description="Helical" evidence="5">
    <location>
        <begin position="70"/>
        <end position="93"/>
    </location>
</feature>
<feature type="transmembrane region" description="Helical" evidence="5">
    <location>
        <begin position="99"/>
        <end position="123"/>
    </location>
</feature>
<feature type="transmembrane region" description="Helical" evidence="5">
    <location>
        <begin position="336"/>
        <end position="359"/>
    </location>
</feature>
<dbReference type="Proteomes" id="UP000057737">
    <property type="component" value="Unassembled WGS sequence"/>
</dbReference>
<comment type="subcellular location">
    <subcellularLocation>
        <location evidence="1">Membrane</location>
        <topology evidence="1">Multi-pass membrane protein</topology>
    </subcellularLocation>
</comment>
<feature type="transmembrane region" description="Helical" evidence="5">
    <location>
        <begin position="365"/>
        <end position="387"/>
    </location>
</feature>
<dbReference type="AlphaFoldDB" id="A0A120FPX5"/>
<dbReference type="OrthoDB" id="9812574at2"/>
<dbReference type="SUPFAM" id="SSF103473">
    <property type="entry name" value="MFS general substrate transporter"/>
    <property type="match status" value="1"/>
</dbReference>
<dbReference type="EMBL" id="LNCU01000041">
    <property type="protein sequence ID" value="KWV57621.1"/>
    <property type="molecule type" value="Genomic_DNA"/>
</dbReference>
<evidence type="ECO:0000256" key="2">
    <source>
        <dbReference type="ARBA" id="ARBA00022692"/>
    </source>
</evidence>
<name>A0A120FPX5_9BRAD</name>
<dbReference type="InterPro" id="IPR011701">
    <property type="entry name" value="MFS"/>
</dbReference>
<sequence>MKNRLALDWVNFLLANVKDGLGPFLAVYLLASQHWDAGKIGLIMMIAGVATVVARAPLGAFVDWTHLKRALIIVASATVALGTLAMSLFPALIPVAIAQIAIGVADAAFPPAIAAISLGLVGPKAFTHRVGRNEAFTHAGTASTAVAAGVAGWLITPSAVLWFIAALALASIWATLRIDAASIDHALARGAESGHEERHTDLRSLLQSKPLLAFTAAISLFHFANAAMLPLLGEKLALGNRETATLFMAACITTAQIAMVPMAILVGRKADAWGRKPIFLAGFAVLPLRGILYTLAQNPYALVSIQILDGIGAGIFGALFYIVVADLTKGTGRYNLAQGATAAVWGLGAALSNSVAGVIVDMAGYNAAFLFLAAVALAAFILFWIAVPETGEQSKSIEPEVNESRMPAQSIPVGLRIPAE</sequence>
<proteinExistence type="predicted"/>
<evidence type="ECO:0000256" key="3">
    <source>
        <dbReference type="ARBA" id="ARBA00022989"/>
    </source>
</evidence>
<dbReference type="Pfam" id="PF07690">
    <property type="entry name" value="MFS_1"/>
    <property type="match status" value="1"/>
</dbReference>
<dbReference type="PROSITE" id="PS50850">
    <property type="entry name" value="MFS"/>
    <property type="match status" value="1"/>
</dbReference>
<dbReference type="InterPro" id="IPR020846">
    <property type="entry name" value="MFS_dom"/>
</dbReference>
<keyword evidence="3 5" id="KW-1133">Transmembrane helix</keyword>
<keyword evidence="2 5" id="KW-0812">Transmembrane</keyword>
<keyword evidence="4 5" id="KW-0472">Membrane</keyword>
<dbReference type="Gene3D" id="1.20.1250.20">
    <property type="entry name" value="MFS general substrate transporter like domains"/>
    <property type="match status" value="2"/>
</dbReference>
<gene>
    <name evidence="7" type="ORF">AS156_38575</name>
</gene>
<feature type="transmembrane region" description="Helical" evidence="5">
    <location>
        <begin position="278"/>
        <end position="296"/>
    </location>
</feature>
<comment type="caution">
    <text evidence="7">The sequence shown here is derived from an EMBL/GenBank/DDBJ whole genome shotgun (WGS) entry which is preliminary data.</text>
</comment>
<feature type="transmembrane region" description="Helical" evidence="5">
    <location>
        <begin position="12"/>
        <end position="31"/>
    </location>
</feature>